<protein>
    <submittedName>
        <fullName evidence="2">Putative sodium-dependent bicarbonate transporter</fullName>
    </submittedName>
</protein>
<sequence>GRPGARSAEPAVTRGAGVRAGDGGHPGAKRPEVSGRAVHGAVHLPAPGHRPEGRRRAGPHADGPDRGAGAGHPGAGRIHPPVVLRRRPPHRAPGGARRGGAGGPLRLGVGGHLHRGAVVPGRRARGVRGLSSHAGGPAGGAGHRGGAAAGPHARRGRPGKLGHGAPRGAGGPQRAAADGRPGDRRPFGRGGNGARGPLLRGALPGSARAVPAGDGDGGRPPVSRPAHRRRLSPGLRHRHAAAARNAGRGAGKPGGAVPGWLHGAGGDGGERVVHRRAGGGAHRPSRGQPGILPDGGAGHHLSLQPGGGHPRVLCHRAVDARGRRGM</sequence>
<gene>
    <name evidence="2" type="ORF">AVDCRST_MAG89-2433</name>
</gene>
<feature type="compositionally biased region" description="Low complexity" evidence="1">
    <location>
        <begin position="126"/>
        <end position="135"/>
    </location>
</feature>
<feature type="region of interest" description="Disordered" evidence="1">
    <location>
        <begin position="126"/>
        <end position="312"/>
    </location>
</feature>
<accession>A0A6J4LM07</accession>
<feature type="compositionally biased region" description="Basic residues" evidence="1">
    <location>
        <begin position="225"/>
        <end position="241"/>
    </location>
</feature>
<proteinExistence type="predicted"/>
<feature type="compositionally biased region" description="Gly residues" evidence="1">
    <location>
        <begin position="248"/>
        <end position="267"/>
    </location>
</feature>
<organism evidence="2">
    <name type="scientific">uncultured Gemmatimonadota bacterium</name>
    <dbReference type="NCBI Taxonomy" id="203437"/>
    <lineage>
        <taxon>Bacteria</taxon>
        <taxon>Pseudomonadati</taxon>
        <taxon>Gemmatimonadota</taxon>
        <taxon>environmental samples</taxon>
    </lineage>
</organism>
<dbReference type="AlphaFoldDB" id="A0A6J4LM07"/>
<feature type="compositionally biased region" description="Gly residues" evidence="1">
    <location>
        <begin position="161"/>
        <end position="171"/>
    </location>
</feature>
<evidence type="ECO:0000256" key="1">
    <source>
        <dbReference type="SAM" id="MobiDB-lite"/>
    </source>
</evidence>
<feature type="compositionally biased region" description="Gly residues" evidence="1">
    <location>
        <begin position="136"/>
        <end position="148"/>
    </location>
</feature>
<feature type="non-terminal residue" evidence="2">
    <location>
        <position position="1"/>
    </location>
</feature>
<name>A0A6J4LM07_9BACT</name>
<dbReference type="EMBL" id="CADCTV010000509">
    <property type="protein sequence ID" value="CAA9336846.1"/>
    <property type="molecule type" value="Genomic_DNA"/>
</dbReference>
<feature type="region of interest" description="Disordered" evidence="1">
    <location>
        <begin position="1"/>
        <end position="113"/>
    </location>
</feature>
<feature type="compositionally biased region" description="Gly residues" evidence="1">
    <location>
        <begin position="96"/>
        <end position="111"/>
    </location>
</feature>
<reference evidence="2" key="1">
    <citation type="submission" date="2020-02" db="EMBL/GenBank/DDBJ databases">
        <authorList>
            <person name="Meier V. D."/>
        </authorList>
    </citation>
    <scope>NUCLEOTIDE SEQUENCE</scope>
    <source>
        <strain evidence="2">AVDCRST_MAG89</strain>
    </source>
</reference>
<feature type="non-terminal residue" evidence="2">
    <location>
        <position position="326"/>
    </location>
</feature>
<evidence type="ECO:0000313" key="2">
    <source>
        <dbReference type="EMBL" id="CAA9336846.1"/>
    </source>
</evidence>